<feature type="region of interest" description="Disordered" evidence="1">
    <location>
        <begin position="18"/>
        <end position="168"/>
    </location>
</feature>
<sequence length="168" mass="19727">MEKRELIRQAKMLALLEEPEAKKRQMEEEMERWKKEQEEKMTAIQAEEEEEKKEVEEEEERSLERRRGGSTSKDAEIAERAQEWAVHLELGEDQEAEMTVPEEEREAARRQIEAERDPVKRRAKEEEQRMAWRYRLSSRKGQAIGSGREGGQRPKSGGSQDEEDPSGD</sequence>
<accession>A0A388M5H1</accession>
<proteinExistence type="predicted"/>
<organism evidence="2 3">
    <name type="scientific">Chara braunii</name>
    <name type="common">Braun's stonewort</name>
    <dbReference type="NCBI Taxonomy" id="69332"/>
    <lineage>
        <taxon>Eukaryota</taxon>
        <taxon>Viridiplantae</taxon>
        <taxon>Streptophyta</taxon>
        <taxon>Charophyceae</taxon>
        <taxon>Charales</taxon>
        <taxon>Characeae</taxon>
        <taxon>Chara</taxon>
    </lineage>
</organism>
<dbReference type="Gramene" id="GBG89733">
    <property type="protein sequence ID" value="GBG89733"/>
    <property type="gene ID" value="CBR_g49585"/>
</dbReference>
<dbReference type="Proteomes" id="UP000265515">
    <property type="component" value="Unassembled WGS sequence"/>
</dbReference>
<feature type="compositionally biased region" description="Basic and acidic residues" evidence="1">
    <location>
        <begin position="106"/>
        <end position="130"/>
    </location>
</feature>
<feature type="compositionally biased region" description="Basic and acidic residues" evidence="1">
    <location>
        <begin position="62"/>
        <end position="82"/>
    </location>
</feature>
<dbReference type="AlphaFoldDB" id="A0A388M5H1"/>
<dbReference type="EMBL" id="BFEA01000758">
    <property type="protein sequence ID" value="GBG89733.1"/>
    <property type="molecule type" value="Genomic_DNA"/>
</dbReference>
<name>A0A388M5H1_CHABU</name>
<evidence type="ECO:0000313" key="3">
    <source>
        <dbReference type="Proteomes" id="UP000265515"/>
    </source>
</evidence>
<feature type="compositionally biased region" description="Acidic residues" evidence="1">
    <location>
        <begin position="46"/>
        <end position="61"/>
    </location>
</feature>
<feature type="compositionally biased region" description="Basic and acidic residues" evidence="1">
    <location>
        <begin position="19"/>
        <end position="41"/>
    </location>
</feature>
<gene>
    <name evidence="2" type="ORF">CBR_g49585</name>
</gene>
<comment type="caution">
    <text evidence="2">The sequence shown here is derived from an EMBL/GenBank/DDBJ whole genome shotgun (WGS) entry which is preliminary data.</text>
</comment>
<keyword evidence="3" id="KW-1185">Reference proteome</keyword>
<evidence type="ECO:0000313" key="2">
    <source>
        <dbReference type="EMBL" id="GBG89733.1"/>
    </source>
</evidence>
<feature type="compositionally biased region" description="Acidic residues" evidence="1">
    <location>
        <begin position="91"/>
        <end position="105"/>
    </location>
</feature>
<reference evidence="2 3" key="1">
    <citation type="journal article" date="2018" name="Cell">
        <title>The Chara Genome: Secondary Complexity and Implications for Plant Terrestrialization.</title>
        <authorList>
            <person name="Nishiyama T."/>
            <person name="Sakayama H."/>
            <person name="Vries J.D."/>
            <person name="Buschmann H."/>
            <person name="Saint-Marcoux D."/>
            <person name="Ullrich K.K."/>
            <person name="Haas F.B."/>
            <person name="Vanderstraeten L."/>
            <person name="Becker D."/>
            <person name="Lang D."/>
            <person name="Vosolsobe S."/>
            <person name="Rombauts S."/>
            <person name="Wilhelmsson P.K.I."/>
            <person name="Janitza P."/>
            <person name="Kern R."/>
            <person name="Heyl A."/>
            <person name="Rumpler F."/>
            <person name="Villalobos L.I.A.C."/>
            <person name="Clay J.M."/>
            <person name="Skokan R."/>
            <person name="Toyoda A."/>
            <person name="Suzuki Y."/>
            <person name="Kagoshima H."/>
            <person name="Schijlen E."/>
            <person name="Tajeshwar N."/>
            <person name="Catarino B."/>
            <person name="Hetherington A.J."/>
            <person name="Saltykova A."/>
            <person name="Bonnot C."/>
            <person name="Breuninger H."/>
            <person name="Symeonidi A."/>
            <person name="Radhakrishnan G.V."/>
            <person name="Van Nieuwerburgh F."/>
            <person name="Deforce D."/>
            <person name="Chang C."/>
            <person name="Karol K.G."/>
            <person name="Hedrich R."/>
            <person name="Ulvskov P."/>
            <person name="Glockner G."/>
            <person name="Delwiche C.F."/>
            <person name="Petrasek J."/>
            <person name="Van de Peer Y."/>
            <person name="Friml J."/>
            <person name="Beilby M."/>
            <person name="Dolan L."/>
            <person name="Kohara Y."/>
            <person name="Sugano S."/>
            <person name="Fujiyama A."/>
            <person name="Delaux P.-M."/>
            <person name="Quint M."/>
            <person name="TheiBen G."/>
            <person name="Hagemann M."/>
            <person name="Harholt J."/>
            <person name="Dunand C."/>
            <person name="Zachgo S."/>
            <person name="Langdale J."/>
            <person name="Maumus F."/>
            <person name="Straeten D.V.D."/>
            <person name="Gould S.B."/>
            <person name="Rensing S.A."/>
        </authorList>
    </citation>
    <scope>NUCLEOTIDE SEQUENCE [LARGE SCALE GENOMIC DNA]</scope>
    <source>
        <strain evidence="2 3">S276</strain>
    </source>
</reference>
<protein>
    <submittedName>
        <fullName evidence="2">Uncharacterized protein</fullName>
    </submittedName>
</protein>
<evidence type="ECO:0000256" key="1">
    <source>
        <dbReference type="SAM" id="MobiDB-lite"/>
    </source>
</evidence>